<gene>
    <name evidence="5" type="ORF">J2S35_001144</name>
</gene>
<dbReference type="InterPro" id="IPR036188">
    <property type="entry name" value="FAD/NAD-bd_sf"/>
</dbReference>
<dbReference type="EMBL" id="JAVDUI010000001">
    <property type="protein sequence ID" value="MDR6892204.1"/>
    <property type="molecule type" value="Genomic_DNA"/>
</dbReference>
<evidence type="ECO:0000259" key="4">
    <source>
        <dbReference type="Pfam" id="PF07992"/>
    </source>
</evidence>
<name>A0AAE3YHA8_9MICC</name>
<dbReference type="GO" id="GO:0004791">
    <property type="term" value="F:thioredoxin-disulfide reductase (NADPH) activity"/>
    <property type="evidence" value="ECO:0007669"/>
    <property type="project" value="UniProtKB-EC"/>
</dbReference>
<keyword evidence="6" id="KW-1185">Reference proteome</keyword>
<keyword evidence="2 5" id="KW-0560">Oxidoreductase</keyword>
<dbReference type="InterPro" id="IPR023753">
    <property type="entry name" value="FAD/NAD-binding_dom"/>
</dbReference>
<evidence type="ECO:0000256" key="2">
    <source>
        <dbReference type="ARBA" id="ARBA00023002"/>
    </source>
</evidence>
<dbReference type="EC" id="1.8.1.9" evidence="5"/>
<dbReference type="PRINTS" id="PR00368">
    <property type="entry name" value="FADPNR"/>
</dbReference>
<dbReference type="PANTHER" id="PTHR48105">
    <property type="entry name" value="THIOREDOXIN REDUCTASE 1-RELATED-RELATED"/>
    <property type="match status" value="1"/>
</dbReference>
<organism evidence="5 6">
    <name type="scientific">Falsarthrobacter nasiphocae</name>
    <dbReference type="NCBI Taxonomy" id="189863"/>
    <lineage>
        <taxon>Bacteria</taxon>
        <taxon>Bacillati</taxon>
        <taxon>Actinomycetota</taxon>
        <taxon>Actinomycetes</taxon>
        <taxon>Micrococcales</taxon>
        <taxon>Micrococcaceae</taxon>
        <taxon>Falsarthrobacter</taxon>
    </lineage>
</organism>
<evidence type="ECO:0000313" key="5">
    <source>
        <dbReference type="EMBL" id="MDR6892204.1"/>
    </source>
</evidence>
<dbReference type="PRINTS" id="PR00469">
    <property type="entry name" value="PNDRDTASEII"/>
</dbReference>
<protein>
    <submittedName>
        <fullName evidence="5">Thioredoxin reductase (NADPH)</fullName>
        <ecNumber evidence="5">1.8.1.9</ecNumber>
    </submittedName>
</protein>
<accession>A0AAE3YHA8</accession>
<dbReference type="RefSeq" id="WP_309850873.1">
    <property type="nucleotide sequence ID" value="NZ_BAAAIU010000005.1"/>
</dbReference>
<comment type="caution">
    <text evidence="5">The sequence shown here is derived from an EMBL/GenBank/DDBJ whole genome shotgun (WGS) entry which is preliminary data.</text>
</comment>
<keyword evidence="1" id="KW-0285">Flavoprotein</keyword>
<dbReference type="InterPro" id="IPR050097">
    <property type="entry name" value="Ferredoxin-NADP_redctase_2"/>
</dbReference>
<sequence length="567" mass="60298">MTPSDSPRSAEPPSTRPTPVILLVGDECLPTLDREFARYAQDYRVECFSSGSEAIAFVHELDDAPLALVVSEYELSDGIGLDVMEAIHRLVPTAKRLGAMTRWVSEDSQQAYLPAVAEGRIDLAFVVPRGLRDEEFHTAVTEMLSEWAWTSSRPEVFVIEAVAPKSTPRLARLLDFTSRMGVPSTVHHPESEDGQRVLAAAKDHGVEGEYPIVAIGEKSYYSDPSVEEVARPINADINGLEDGVLDLAIVGAGPAGLAAAVYGASEGLTTAVFDADAIGGQAGTSSMIRNYLGFPRGISGMRLTQRARSQAARFGARFYAAMPVQDITKDDDGLFTLGLPGRTVRSRAVVAAAGVSYRRIGIDSVDELTGAGVHYGAASATAQAMAGKTVFVVGGGNSAGQAAIHLSKFAQHVAIIIRRDSLEDTMSDYLIREINANYRITVKPGTEVVDAGGDGHLEWLTLRKRIGSYATNHTVPADGLYLLLGATADTSWFPEELGRDQNGFICTGSDVDQRLWRGGRPPAPLATSIPGLFAAGDIRANSMKRVASAAGEGAGVIPLVHAYLSGS</sequence>
<feature type="domain" description="FAD/NAD(P)-binding" evidence="4">
    <location>
        <begin position="246"/>
        <end position="553"/>
    </location>
</feature>
<comment type="catalytic activity">
    <reaction evidence="3">
        <text>[thioredoxin]-dithiol + NADP(+) = [thioredoxin]-disulfide + NADPH + H(+)</text>
        <dbReference type="Rhea" id="RHEA:20345"/>
        <dbReference type="Rhea" id="RHEA-COMP:10698"/>
        <dbReference type="Rhea" id="RHEA-COMP:10700"/>
        <dbReference type="ChEBI" id="CHEBI:15378"/>
        <dbReference type="ChEBI" id="CHEBI:29950"/>
        <dbReference type="ChEBI" id="CHEBI:50058"/>
        <dbReference type="ChEBI" id="CHEBI:57783"/>
        <dbReference type="ChEBI" id="CHEBI:58349"/>
        <dbReference type="EC" id="1.8.1.9"/>
    </reaction>
</comment>
<dbReference type="Proteomes" id="UP001247307">
    <property type="component" value="Unassembled WGS sequence"/>
</dbReference>
<dbReference type="Pfam" id="PF07992">
    <property type="entry name" value="Pyr_redox_2"/>
    <property type="match status" value="1"/>
</dbReference>
<proteinExistence type="predicted"/>
<dbReference type="SUPFAM" id="SSF51905">
    <property type="entry name" value="FAD/NAD(P)-binding domain"/>
    <property type="match status" value="1"/>
</dbReference>
<reference evidence="5" key="1">
    <citation type="submission" date="2023-07" db="EMBL/GenBank/DDBJ databases">
        <title>Sequencing the genomes of 1000 actinobacteria strains.</title>
        <authorList>
            <person name="Klenk H.-P."/>
        </authorList>
    </citation>
    <scope>NUCLEOTIDE SEQUENCE</scope>
    <source>
        <strain evidence="5">DSM 13988</strain>
    </source>
</reference>
<evidence type="ECO:0000313" key="6">
    <source>
        <dbReference type="Proteomes" id="UP001247307"/>
    </source>
</evidence>
<evidence type="ECO:0000256" key="3">
    <source>
        <dbReference type="ARBA" id="ARBA00048132"/>
    </source>
</evidence>
<evidence type="ECO:0000256" key="1">
    <source>
        <dbReference type="ARBA" id="ARBA00022630"/>
    </source>
</evidence>
<dbReference type="AlphaFoldDB" id="A0AAE3YHA8"/>
<dbReference type="Gene3D" id="3.50.50.60">
    <property type="entry name" value="FAD/NAD(P)-binding domain"/>
    <property type="match status" value="2"/>
</dbReference>